<reference evidence="1 2" key="1">
    <citation type="submission" date="2019-06" db="EMBL/GenBank/DDBJ databases">
        <title>Erythrobacter insulae sp. nov., isolated from a tidal flat.</title>
        <authorList>
            <person name="Yoon J.-H."/>
        </authorList>
    </citation>
    <scope>NUCLEOTIDE SEQUENCE [LARGE SCALE GENOMIC DNA]</scope>
    <source>
        <strain evidence="1 2">JBTF-M21</strain>
    </source>
</reference>
<evidence type="ECO:0000313" key="2">
    <source>
        <dbReference type="Proteomes" id="UP000316343"/>
    </source>
</evidence>
<evidence type="ECO:0000313" key="1">
    <source>
        <dbReference type="EMBL" id="TRD11119.1"/>
    </source>
</evidence>
<accession>A0A547PAE5</accession>
<protein>
    <submittedName>
        <fullName evidence="1">Anticodon nuclease</fullName>
    </submittedName>
</protein>
<dbReference type="AlphaFoldDB" id="A0A547PAE5"/>
<dbReference type="RefSeq" id="WP_142787383.1">
    <property type="nucleotide sequence ID" value="NZ_VHJK01000001.1"/>
</dbReference>
<dbReference type="Gene3D" id="3.40.50.300">
    <property type="entry name" value="P-loop containing nucleotide triphosphate hydrolases"/>
    <property type="match status" value="1"/>
</dbReference>
<gene>
    <name evidence="1" type="ORF">FGU71_04130</name>
</gene>
<sequence>MSQTLEQIAQALHNTNKKVQLIYAFNGTGKTRLSRALKELVAPKAADDEEAQPSRHKILYYNAFTEDLFYWDNDLLADAEPKLKIQPNSFTDWILVDQGQDQNIIANFQRYINDKLTPKFHHEAEYNDDGGRDVSPFSYVTFSFERGDDADLGNFKISKGEESNFIWSVFYTLLETVIDALQEPDPALRGTDAYDELQYVFIDDPVTSLDENHLIELAVHLAALINRAPEGLKFIITTHSPLFYNVLHNELKLSQRGKKEGCRLLELLEDGTFKLDIKHGDANRSFSYHLYLRRVLSEAIEQNKIERFHFMFLRNLYEKTAAFLGYQNWGDLLNTVPDVDAPGAKQGYLNRVMQFSSHSTLSGEQVRQPTGPEKQTVKLLFDNLINNYGYWQQEAQDG</sequence>
<name>A0A547PAE5_9SPHN</name>
<dbReference type="InterPro" id="IPR027417">
    <property type="entry name" value="P-loop_NTPase"/>
</dbReference>
<dbReference type="EMBL" id="VHJK01000001">
    <property type="protein sequence ID" value="TRD11119.1"/>
    <property type="molecule type" value="Genomic_DNA"/>
</dbReference>
<proteinExistence type="predicted"/>
<keyword evidence="2" id="KW-1185">Reference proteome</keyword>
<dbReference type="Proteomes" id="UP000316343">
    <property type="component" value="Unassembled WGS sequence"/>
</dbReference>
<organism evidence="1 2">
    <name type="scientific">Erythrobacter insulae</name>
    <dbReference type="NCBI Taxonomy" id="2584124"/>
    <lineage>
        <taxon>Bacteria</taxon>
        <taxon>Pseudomonadati</taxon>
        <taxon>Pseudomonadota</taxon>
        <taxon>Alphaproteobacteria</taxon>
        <taxon>Sphingomonadales</taxon>
        <taxon>Erythrobacteraceae</taxon>
        <taxon>Erythrobacter/Porphyrobacter group</taxon>
        <taxon>Erythrobacter</taxon>
    </lineage>
</organism>
<dbReference type="SUPFAM" id="SSF52540">
    <property type="entry name" value="P-loop containing nucleoside triphosphate hydrolases"/>
    <property type="match status" value="1"/>
</dbReference>
<dbReference type="OrthoDB" id="9789562at2"/>
<comment type="caution">
    <text evidence="1">The sequence shown here is derived from an EMBL/GenBank/DDBJ whole genome shotgun (WGS) entry which is preliminary data.</text>
</comment>